<sequence>MAESIDTRRDNWLRVVWGLLYVREGLQPYVDAKGKQQYQTYMNNVNAKCNNEKCGECQVNSKCFNGKNKVRGKSRFRPGHFCAEMNKQIENYHFKHEPSWINTDSTKWQDPCFGYWEVAKCFISTAGYLDKTRSNDVDASGLLSICMNNSFIRQQITNIQHFEEIQDIRNTTLHNARYELDGQVTDDCLDMMISVLEDPQELIHDSSSMQAANHLRKIKDRTEKTPVIMNEALHKWLQTNFDVKQSLKEIEGSMYERLCKELKRSNENSSSNGRDSCDVCDLTYMIRDQLINRIYQQDERDVALPTLQRVLSKNKCVIIEDGLDEWTHPNGTKCSCSEEDKVIPYLSPTIDATVLITSRPWRMSQQRIKDTKIDMLLEIQGTADT</sequence>
<protein>
    <recommendedName>
        <fullName evidence="3">DZIP3-like HEPN domain-containing protein</fullName>
    </recommendedName>
</protein>
<reference evidence="1" key="1">
    <citation type="submission" date="2022-11" db="EMBL/GenBank/DDBJ databases">
        <title>Centuries of genome instability and evolution in soft-shell clam transmissible cancer (bioRxiv).</title>
        <authorList>
            <person name="Hart S.F.M."/>
            <person name="Yonemitsu M.A."/>
            <person name="Giersch R.M."/>
            <person name="Beal B.F."/>
            <person name="Arriagada G."/>
            <person name="Davis B.W."/>
            <person name="Ostrander E.A."/>
            <person name="Goff S.P."/>
            <person name="Metzger M.J."/>
        </authorList>
    </citation>
    <scope>NUCLEOTIDE SEQUENCE</scope>
    <source>
        <strain evidence="1">MELC-2E11</strain>
        <tissue evidence="1">Siphon/mantle</tissue>
    </source>
</reference>
<feature type="non-terminal residue" evidence="1">
    <location>
        <position position="1"/>
    </location>
</feature>
<dbReference type="Proteomes" id="UP001164746">
    <property type="component" value="Chromosome 16"/>
</dbReference>
<accession>A0ABY7G4S3</accession>
<dbReference type="Pfam" id="PF15112">
    <property type="entry name" value="DUF4559"/>
    <property type="match status" value="1"/>
</dbReference>
<dbReference type="PANTHER" id="PTHR35083:SF1">
    <property type="entry name" value="RGD1565685 PROTEIN"/>
    <property type="match status" value="1"/>
</dbReference>
<organism evidence="1 2">
    <name type="scientific">Mya arenaria</name>
    <name type="common">Soft-shell clam</name>
    <dbReference type="NCBI Taxonomy" id="6604"/>
    <lineage>
        <taxon>Eukaryota</taxon>
        <taxon>Metazoa</taxon>
        <taxon>Spiralia</taxon>
        <taxon>Lophotrochozoa</taxon>
        <taxon>Mollusca</taxon>
        <taxon>Bivalvia</taxon>
        <taxon>Autobranchia</taxon>
        <taxon>Heteroconchia</taxon>
        <taxon>Euheterodonta</taxon>
        <taxon>Imparidentia</taxon>
        <taxon>Neoheterodontei</taxon>
        <taxon>Myida</taxon>
        <taxon>Myoidea</taxon>
        <taxon>Myidae</taxon>
        <taxon>Mya</taxon>
    </lineage>
</organism>
<name>A0ABY7G4S3_MYAAR</name>
<proteinExistence type="predicted"/>
<gene>
    <name evidence="1" type="ORF">MAR_003011</name>
</gene>
<dbReference type="InterPro" id="IPR027897">
    <property type="entry name" value="DUF4559"/>
</dbReference>
<dbReference type="PANTHER" id="PTHR35083">
    <property type="entry name" value="RGD1565685 PROTEIN"/>
    <property type="match status" value="1"/>
</dbReference>
<evidence type="ECO:0000313" key="2">
    <source>
        <dbReference type="Proteomes" id="UP001164746"/>
    </source>
</evidence>
<dbReference type="EMBL" id="CP111027">
    <property type="protein sequence ID" value="WAR29443.1"/>
    <property type="molecule type" value="Genomic_DNA"/>
</dbReference>
<evidence type="ECO:0000313" key="1">
    <source>
        <dbReference type="EMBL" id="WAR29443.1"/>
    </source>
</evidence>
<evidence type="ECO:0008006" key="3">
    <source>
        <dbReference type="Google" id="ProtNLM"/>
    </source>
</evidence>
<keyword evidence="2" id="KW-1185">Reference proteome</keyword>